<evidence type="ECO:0000313" key="3">
    <source>
        <dbReference type="Proteomes" id="UP001163046"/>
    </source>
</evidence>
<accession>A0A9W9YVA1</accession>
<proteinExistence type="predicted"/>
<sequence>MGLISTGCQRRFRIGCKRRREYGYSYVPGVLTFETKHDMAEFHILRFLSVRIVSDLYDDLKQTTEYRPPQRAPDIPRDVRTTPGIPLPALTRNGLIMPDRLDRYEIPFTVKAQVVKSNQVREGLR</sequence>
<dbReference type="GO" id="GO:0003724">
    <property type="term" value="F:RNA helicase activity"/>
    <property type="evidence" value="ECO:0007669"/>
    <property type="project" value="UniProtKB-EC"/>
</dbReference>
<keyword evidence="2" id="KW-0378">Hydrolase</keyword>
<keyword evidence="3" id="KW-1185">Reference proteome</keyword>
<reference evidence="2" key="1">
    <citation type="submission" date="2023-01" db="EMBL/GenBank/DDBJ databases">
        <title>Genome assembly of the deep-sea coral Lophelia pertusa.</title>
        <authorList>
            <person name="Herrera S."/>
            <person name="Cordes E."/>
        </authorList>
    </citation>
    <scope>NUCLEOTIDE SEQUENCE</scope>
    <source>
        <strain evidence="2">USNM1676648</strain>
        <tissue evidence="2">Polyp</tissue>
    </source>
</reference>
<keyword evidence="2" id="KW-0547">Nucleotide-binding</keyword>
<dbReference type="EC" id="3.6.4.13" evidence="2"/>
<comment type="caution">
    <text evidence="2">The sequence shown here is derived from an EMBL/GenBank/DDBJ whole genome shotgun (WGS) entry which is preliminary data.</text>
</comment>
<keyword evidence="2" id="KW-0067">ATP-binding</keyword>
<dbReference type="GO" id="GO:0016787">
    <property type="term" value="F:hydrolase activity"/>
    <property type="evidence" value="ECO:0007669"/>
    <property type="project" value="UniProtKB-KW"/>
</dbReference>
<organism evidence="2 3">
    <name type="scientific">Desmophyllum pertusum</name>
    <dbReference type="NCBI Taxonomy" id="174260"/>
    <lineage>
        <taxon>Eukaryota</taxon>
        <taxon>Metazoa</taxon>
        <taxon>Cnidaria</taxon>
        <taxon>Anthozoa</taxon>
        <taxon>Hexacorallia</taxon>
        <taxon>Scleractinia</taxon>
        <taxon>Caryophylliina</taxon>
        <taxon>Caryophylliidae</taxon>
        <taxon>Desmophyllum</taxon>
    </lineage>
</organism>
<keyword evidence="2" id="KW-0347">Helicase</keyword>
<evidence type="ECO:0000256" key="1">
    <source>
        <dbReference type="SAM" id="MobiDB-lite"/>
    </source>
</evidence>
<protein>
    <submittedName>
        <fullName evidence="2">Helicase MOV-10</fullName>
        <ecNumber evidence="2">3.6.4.13</ecNumber>
    </submittedName>
</protein>
<evidence type="ECO:0000313" key="2">
    <source>
        <dbReference type="EMBL" id="KAJ7370127.1"/>
    </source>
</evidence>
<feature type="region of interest" description="Disordered" evidence="1">
    <location>
        <begin position="67"/>
        <end position="86"/>
    </location>
</feature>
<dbReference type="EMBL" id="MU826872">
    <property type="protein sequence ID" value="KAJ7370127.1"/>
    <property type="molecule type" value="Genomic_DNA"/>
</dbReference>
<dbReference type="Proteomes" id="UP001163046">
    <property type="component" value="Unassembled WGS sequence"/>
</dbReference>
<dbReference type="AlphaFoldDB" id="A0A9W9YVA1"/>
<dbReference type="OrthoDB" id="10415510at2759"/>
<name>A0A9W9YVA1_9CNID</name>
<gene>
    <name evidence="2" type="primary">MOV10_3</name>
    <name evidence="2" type="ORF">OS493_034056</name>
</gene>